<dbReference type="EMBL" id="AZHD01000006">
    <property type="protein sequence ID" value="OAA62839.1"/>
    <property type="molecule type" value="Genomic_DNA"/>
</dbReference>
<dbReference type="InterPro" id="IPR004648">
    <property type="entry name" value="Oligpept_transpt"/>
</dbReference>
<name>A0A167VP58_9HYPO</name>
<dbReference type="NCBIfam" id="TIGR00727">
    <property type="entry name" value="ISP4_OPT"/>
    <property type="match status" value="1"/>
</dbReference>
<feature type="compositionally biased region" description="Polar residues" evidence="9">
    <location>
        <begin position="34"/>
        <end position="47"/>
    </location>
</feature>
<dbReference type="NCBIfam" id="TIGR00728">
    <property type="entry name" value="OPT_sfam"/>
    <property type="match status" value="1"/>
</dbReference>
<comment type="similarity">
    <text evidence="2">Belongs to the oligopeptide OPT transporter family.</text>
</comment>
<evidence type="ECO:0000256" key="10">
    <source>
        <dbReference type="SAM" id="Phobius"/>
    </source>
</evidence>
<feature type="transmembrane region" description="Helical" evidence="10">
    <location>
        <begin position="491"/>
        <end position="513"/>
    </location>
</feature>
<comment type="subcellular location">
    <subcellularLocation>
        <location evidence="1">Membrane</location>
        <topology evidence="1">Multi-pass membrane protein</topology>
    </subcellularLocation>
</comment>
<feature type="transmembrane region" description="Helical" evidence="10">
    <location>
        <begin position="206"/>
        <end position="224"/>
    </location>
</feature>
<organism evidence="11 12">
    <name type="scientific">Niveomyces insectorum RCEF 264</name>
    <dbReference type="NCBI Taxonomy" id="1081102"/>
    <lineage>
        <taxon>Eukaryota</taxon>
        <taxon>Fungi</taxon>
        <taxon>Dikarya</taxon>
        <taxon>Ascomycota</taxon>
        <taxon>Pezizomycotina</taxon>
        <taxon>Sordariomycetes</taxon>
        <taxon>Hypocreomycetidae</taxon>
        <taxon>Hypocreales</taxon>
        <taxon>Cordycipitaceae</taxon>
        <taxon>Niveomyces</taxon>
    </lineage>
</organism>
<proteinExistence type="inferred from homology"/>
<keyword evidence="8 10" id="KW-0472">Membrane</keyword>
<evidence type="ECO:0000256" key="4">
    <source>
        <dbReference type="ARBA" id="ARBA00022692"/>
    </source>
</evidence>
<evidence type="ECO:0000256" key="3">
    <source>
        <dbReference type="ARBA" id="ARBA00022448"/>
    </source>
</evidence>
<evidence type="ECO:0000256" key="1">
    <source>
        <dbReference type="ARBA" id="ARBA00004141"/>
    </source>
</evidence>
<evidence type="ECO:0000256" key="7">
    <source>
        <dbReference type="ARBA" id="ARBA00022989"/>
    </source>
</evidence>
<dbReference type="Proteomes" id="UP000076874">
    <property type="component" value="Unassembled WGS sequence"/>
</dbReference>
<reference evidence="11 12" key="1">
    <citation type="journal article" date="2016" name="Genome Biol. Evol.">
        <title>Divergent and convergent evolution of fungal pathogenicity.</title>
        <authorList>
            <person name="Shang Y."/>
            <person name="Xiao G."/>
            <person name="Zheng P."/>
            <person name="Cen K."/>
            <person name="Zhan S."/>
            <person name="Wang C."/>
        </authorList>
    </citation>
    <scope>NUCLEOTIDE SEQUENCE [LARGE SCALE GENOMIC DNA]</scope>
    <source>
        <strain evidence="11 12">RCEF 264</strain>
    </source>
</reference>
<protein>
    <submittedName>
        <fullName evidence="11">Oligopeptide transporter protein</fullName>
    </submittedName>
</protein>
<dbReference type="GO" id="GO:0016020">
    <property type="term" value="C:membrane"/>
    <property type="evidence" value="ECO:0007669"/>
    <property type="project" value="UniProtKB-SubCell"/>
</dbReference>
<accession>A0A167VP58</accession>
<dbReference type="AlphaFoldDB" id="A0A167VP58"/>
<evidence type="ECO:0000256" key="5">
    <source>
        <dbReference type="ARBA" id="ARBA00022856"/>
    </source>
</evidence>
<comment type="caution">
    <text evidence="11">The sequence shown here is derived from an EMBL/GenBank/DDBJ whole genome shotgun (WGS) entry which is preliminary data.</text>
</comment>
<evidence type="ECO:0000313" key="11">
    <source>
        <dbReference type="EMBL" id="OAA62839.1"/>
    </source>
</evidence>
<feature type="transmembrane region" description="Helical" evidence="10">
    <location>
        <begin position="342"/>
        <end position="369"/>
    </location>
</feature>
<evidence type="ECO:0000256" key="6">
    <source>
        <dbReference type="ARBA" id="ARBA00022927"/>
    </source>
</evidence>
<keyword evidence="12" id="KW-1185">Reference proteome</keyword>
<feature type="transmembrane region" description="Helical" evidence="10">
    <location>
        <begin position="588"/>
        <end position="609"/>
    </location>
</feature>
<evidence type="ECO:0000313" key="12">
    <source>
        <dbReference type="Proteomes" id="UP000076874"/>
    </source>
</evidence>
<feature type="transmembrane region" description="Helical" evidence="10">
    <location>
        <begin position="799"/>
        <end position="819"/>
    </location>
</feature>
<evidence type="ECO:0000256" key="9">
    <source>
        <dbReference type="SAM" id="MobiDB-lite"/>
    </source>
</evidence>
<dbReference type="Pfam" id="PF03169">
    <property type="entry name" value="OPT"/>
    <property type="match status" value="1"/>
</dbReference>
<keyword evidence="7 10" id="KW-1133">Transmembrane helix</keyword>
<keyword evidence="6" id="KW-0653">Protein transport</keyword>
<dbReference type="GO" id="GO:0035673">
    <property type="term" value="F:oligopeptide transmembrane transporter activity"/>
    <property type="evidence" value="ECO:0007669"/>
    <property type="project" value="InterPro"/>
</dbReference>
<keyword evidence="3" id="KW-0813">Transport</keyword>
<dbReference type="PANTHER" id="PTHR22601">
    <property type="entry name" value="ISP4 LIKE PROTEIN"/>
    <property type="match status" value="1"/>
</dbReference>
<feature type="transmembrane region" description="Helical" evidence="10">
    <location>
        <begin position="244"/>
        <end position="263"/>
    </location>
</feature>
<dbReference type="GO" id="GO:0015031">
    <property type="term" value="P:protein transport"/>
    <property type="evidence" value="ECO:0007669"/>
    <property type="project" value="UniProtKB-KW"/>
</dbReference>
<evidence type="ECO:0000256" key="8">
    <source>
        <dbReference type="ARBA" id="ARBA00023136"/>
    </source>
</evidence>
<feature type="transmembrane region" description="Helical" evidence="10">
    <location>
        <begin position="425"/>
        <end position="444"/>
    </location>
</feature>
<keyword evidence="4 10" id="KW-0812">Transmembrane</keyword>
<feature type="compositionally biased region" description="Basic and acidic residues" evidence="9">
    <location>
        <begin position="13"/>
        <end position="31"/>
    </location>
</feature>
<gene>
    <name evidence="11" type="ORF">SPI_04379</name>
</gene>
<feature type="transmembrane region" description="Helical" evidence="10">
    <location>
        <begin position="868"/>
        <end position="890"/>
    </location>
</feature>
<keyword evidence="5" id="KW-0571">Peptide transport</keyword>
<feature type="transmembrane region" description="Helical" evidence="10">
    <location>
        <begin position="767"/>
        <end position="785"/>
    </location>
</feature>
<dbReference type="OrthoDB" id="9986677at2759"/>
<feature type="region of interest" description="Disordered" evidence="9">
    <location>
        <begin position="1"/>
        <end position="51"/>
    </location>
</feature>
<evidence type="ECO:0000256" key="2">
    <source>
        <dbReference type="ARBA" id="ARBA00008807"/>
    </source>
</evidence>
<feature type="transmembrane region" description="Helical" evidence="10">
    <location>
        <begin position="615"/>
        <end position="637"/>
    </location>
</feature>
<feature type="transmembrane region" description="Helical" evidence="10">
    <location>
        <begin position="831"/>
        <end position="856"/>
    </location>
</feature>
<feature type="transmembrane region" description="Helical" evidence="10">
    <location>
        <begin position="400"/>
        <end position="418"/>
    </location>
</feature>
<feature type="transmembrane region" description="Helical" evidence="10">
    <location>
        <begin position="278"/>
        <end position="298"/>
    </location>
</feature>
<sequence length="934" mass="104909">MAEPFVDGDLVEATDHGSKASDNNNNHDDNKNNITSSSSNEKTTATLSKAHGVDEEVHDLVQKLGDRADGTAPIDDIQVVMDKVDTLTVDECRAIVTKLLKDHEYDYNFAQVQRDKFAALLAGPAEGQSVDEWELAFKVETAVVKFYSPYPEVRAVSTPTDDPSIPCETIRAHLLGYIWAALAQFTNSLFNSRFPAITLTSSVAQILLYPCGLFLAWVLPDWGVTVRGQRVSLNPGPWTYKEQMLATIIVDVGLTSAYCFWNIQTQVVYYHDTWLTPGYGILLLLSTQLMGLGFSGLLRRFVVYPVEAIWPNILPTLALNRALLLPEARESLHGWTISRYRFFFLVFGAIFVYFWLPDFVFPALSYFAWMTWIAPNNFNLNIITGSQNGLGFNPFSTFDWNIIGTYYLPLAYPFFVYVQQFIGNLLGGLIIIALYYSNTSWSAYLTPNSSDVFDNTGQSYNITRVVIPGTGRLNETAYLDYSPAFYSAGNLMLYGAFFAFYPLTMVFILLDSWRPLLRAYRSMMTAALEFVRLVVAGTRRAARALAHGDLRGAAHEIYHLMDDGTSIYDAYDDPFTQLMRSYPEVPDWWFTVIFLIAFIFAIVIVTHWTELNTPVWSIFFVIGLNFVFLIPMSYLYAISGTTEGLNVVTELIVGYALPGHPEALMFVKAFGYNINGQADTYISDQKMGFYAKVPPRAMYRGQVCSAVITALIAYGVVQFADTSIDGICTPDQVSDFNCANGSQVYYSASVIWGAIGPKRIFSQIYPAMKYCFLLGFLLALVWWTVKRFGPKARAALQRVLPNAVFAPLNALLFVPLSWLKHVHPSLIFNGFLYWAPLNLTYFTGGLYVSVAFMYYLRRYKMAWWEKYNYVLSAALTGGVAFSGIIIFFAVQYHPKSIDWWGVNVLSATIDGGAGQQALLPDLPEKGFFGPDTWS</sequence>
<dbReference type="InterPro" id="IPR004813">
    <property type="entry name" value="OPT"/>
</dbReference>
<feature type="transmembrane region" description="Helical" evidence="10">
    <location>
        <begin position="697"/>
        <end position="717"/>
    </location>
</feature>